<evidence type="ECO:0000256" key="6">
    <source>
        <dbReference type="ARBA" id="ARBA00023141"/>
    </source>
</evidence>
<keyword evidence="6 7" id="KW-0057">Aromatic amino acid biosynthesis</keyword>
<comment type="cofactor">
    <cofactor evidence="7">
        <name>Mg(2+)</name>
        <dbReference type="ChEBI" id="CHEBI:18420"/>
    </cofactor>
    <text evidence="7">Binds 1 Mg(2+) ion per subunit.</text>
</comment>
<dbReference type="HAMAP" id="MF_00109">
    <property type="entry name" value="Shikimate_kinase"/>
    <property type="match status" value="1"/>
</dbReference>
<dbReference type="GO" id="GO:0005829">
    <property type="term" value="C:cytosol"/>
    <property type="evidence" value="ECO:0007669"/>
    <property type="project" value="TreeGrafter"/>
</dbReference>
<feature type="binding site" evidence="7">
    <location>
        <position position="208"/>
    </location>
    <ligand>
        <name>substrate</name>
    </ligand>
</feature>
<comment type="subunit">
    <text evidence="7">Monomer.</text>
</comment>
<dbReference type="GO" id="GO:0009073">
    <property type="term" value="P:aromatic amino acid family biosynthetic process"/>
    <property type="evidence" value="ECO:0007669"/>
    <property type="project" value="UniProtKB-KW"/>
</dbReference>
<dbReference type="Pfam" id="PF01202">
    <property type="entry name" value="SKI"/>
    <property type="match status" value="1"/>
</dbReference>
<dbReference type="GO" id="GO:0008652">
    <property type="term" value="P:amino acid biosynthetic process"/>
    <property type="evidence" value="ECO:0007669"/>
    <property type="project" value="UniProtKB-KW"/>
</dbReference>
<comment type="catalytic activity">
    <reaction evidence="7">
        <text>shikimate + ATP = 3-phosphoshikimate + ADP + H(+)</text>
        <dbReference type="Rhea" id="RHEA:13121"/>
        <dbReference type="ChEBI" id="CHEBI:15378"/>
        <dbReference type="ChEBI" id="CHEBI:30616"/>
        <dbReference type="ChEBI" id="CHEBI:36208"/>
        <dbReference type="ChEBI" id="CHEBI:145989"/>
        <dbReference type="ChEBI" id="CHEBI:456216"/>
        <dbReference type="EC" id="2.7.1.71"/>
    </reaction>
</comment>
<keyword evidence="2 7" id="KW-0808">Transferase</keyword>
<dbReference type="Gene3D" id="3.40.50.300">
    <property type="entry name" value="P-loop containing nucleotide triphosphate hydrolases"/>
    <property type="match status" value="1"/>
</dbReference>
<dbReference type="EC" id="2.7.1.71" evidence="7"/>
<dbReference type="UniPathway" id="UPA00053">
    <property type="reaction ID" value="UER00088"/>
</dbReference>
<keyword evidence="3 7" id="KW-0547">Nucleotide-binding</keyword>
<name>A0A5C5WKG9_9BACT</name>
<dbReference type="CDD" id="cd00464">
    <property type="entry name" value="SK"/>
    <property type="match status" value="1"/>
</dbReference>
<feature type="binding site" evidence="7">
    <location>
        <position position="95"/>
    </location>
    <ligand>
        <name>substrate</name>
    </ligand>
</feature>
<comment type="caution">
    <text evidence="7">Lacks conserved residue(s) required for the propagation of feature annotation.</text>
</comment>
<protein>
    <recommendedName>
        <fullName evidence="7">Shikimate kinase</fullName>
        <shortName evidence="7">SK</shortName>
        <ecNumber evidence="7">2.7.1.71</ecNumber>
    </recommendedName>
</protein>
<keyword evidence="1 7" id="KW-0028">Amino-acid biosynthesis</keyword>
<dbReference type="GO" id="GO:0004765">
    <property type="term" value="F:shikimate kinase activity"/>
    <property type="evidence" value="ECO:0007669"/>
    <property type="project" value="UniProtKB-UniRule"/>
</dbReference>
<keyword evidence="4 7" id="KW-0418">Kinase</keyword>
<dbReference type="InterPro" id="IPR027417">
    <property type="entry name" value="P-loop_NTPase"/>
</dbReference>
<feature type="binding site" evidence="7">
    <location>
        <position position="77"/>
    </location>
    <ligand>
        <name>Mg(2+)</name>
        <dbReference type="ChEBI" id="CHEBI:18420"/>
    </ligand>
</feature>
<keyword evidence="7" id="KW-0963">Cytoplasm</keyword>
<comment type="similarity">
    <text evidence="7">Belongs to the shikimate kinase family.</text>
</comment>
<dbReference type="InterPro" id="IPR031322">
    <property type="entry name" value="Shikimate/glucono_kinase"/>
</dbReference>
<dbReference type="AlphaFoldDB" id="A0A5C5WKG9"/>
<evidence type="ECO:0000256" key="1">
    <source>
        <dbReference type="ARBA" id="ARBA00022605"/>
    </source>
</evidence>
<dbReference type="EMBL" id="SJPI01000002">
    <property type="protein sequence ID" value="TWT51264.1"/>
    <property type="molecule type" value="Genomic_DNA"/>
</dbReference>
<dbReference type="PANTHER" id="PTHR21087:SF16">
    <property type="entry name" value="SHIKIMATE KINASE 1, CHLOROPLASTIC"/>
    <property type="match status" value="1"/>
</dbReference>
<dbReference type="PRINTS" id="PR01100">
    <property type="entry name" value="SHIKIMTKNASE"/>
</dbReference>
<keyword evidence="7" id="KW-0479">Metal-binding</keyword>
<proteinExistence type="inferred from homology"/>
<sequence length="244" mass="26431">MRSGNASGTAIWQCDLALECGVETGTVLIESILLDNVSGNRDHLVLHELSPEPSPLNPAPSLAVPVYLTGYRASGKTSVAKRLGEQLGVPVIDLDAEIVSSAKASIAEIFSQSGEAGFRDLETEQLRRFAERVSGREPRAIIVSLGGGAILREVNRAVIAKSGPCVWLDADTATIIGRLRKDSASSHQRPGLTDLPLEQEVENLLATRRPLYQQVSQLRIDTSDLSIEEICRQIVDWLGQNHCD</sequence>
<dbReference type="PANTHER" id="PTHR21087">
    <property type="entry name" value="SHIKIMATE KINASE"/>
    <property type="match status" value="1"/>
</dbReference>
<reference evidence="8 9" key="1">
    <citation type="submission" date="2019-02" db="EMBL/GenBank/DDBJ databases">
        <title>Deep-cultivation of Planctomycetes and their phenomic and genomic characterization uncovers novel biology.</title>
        <authorList>
            <person name="Wiegand S."/>
            <person name="Jogler M."/>
            <person name="Boedeker C."/>
            <person name="Pinto D."/>
            <person name="Vollmers J."/>
            <person name="Rivas-Marin E."/>
            <person name="Kohn T."/>
            <person name="Peeters S.H."/>
            <person name="Heuer A."/>
            <person name="Rast P."/>
            <person name="Oberbeckmann S."/>
            <person name="Bunk B."/>
            <person name="Jeske O."/>
            <person name="Meyerdierks A."/>
            <person name="Storesund J.E."/>
            <person name="Kallscheuer N."/>
            <person name="Luecker S."/>
            <person name="Lage O.M."/>
            <person name="Pohl T."/>
            <person name="Merkel B.J."/>
            <person name="Hornburger P."/>
            <person name="Mueller R.-W."/>
            <person name="Bruemmer F."/>
            <person name="Labrenz M."/>
            <person name="Spormann A.M."/>
            <person name="Op Den Camp H."/>
            <person name="Overmann J."/>
            <person name="Amann R."/>
            <person name="Jetten M.S.M."/>
            <person name="Mascher T."/>
            <person name="Medema M.H."/>
            <person name="Devos D.P."/>
            <person name="Kaster A.-K."/>
            <person name="Ovreas L."/>
            <person name="Rohde M."/>
            <person name="Galperin M.Y."/>
            <person name="Jogler C."/>
        </authorList>
    </citation>
    <scope>NUCLEOTIDE SEQUENCE [LARGE SCALE GENOMIC DNA]</scope>
    <source>
        <strain evidence="8 9">Pla22</strain>
    </source>
</reference>
<evidence type="ECO:0000256" key="2">
    <source>
        <dbReference type="ARBA" id="ARBA00022679"/>
    </source>
</evidence>
<dbReference type="Proteomes" id="UP000316598">
    <property type="component" value="Unassembled WGS sequence"/>
</dbReference>
<dbReference type="GO" id="GO:0005524">
    <property type="term" value="F:ATP binding"/>
    <property type="evidence" value="ECO:0007669"/>
    <property type="project" value="UniProtKB-UniRule"/>
</dbReference>
<keyword evidence="9" id="KW-1185">Reference proteome</keyword>
<evidence type="ECO:0000256" key="7">
    <source>
        <dbReference type="HAMAP-Rule" id="MF_00109"/>
    </source>
</evidence>
<dbReference type="InterPro" id="IPR000623">
    <property type="entry name" value="Shikimate_kinase/TSH1"/>
</dbReference>
<feature type="binding site" evidence="7">
    <location>
        <begin position="73"/>
        <end position="78"/>
    </location>
    <ligand>
        <name>ATP</name>
        <dbReference type="ChEBI" id="CHEBI:30616"/>
    </ligand>
</feature>
<feature type="binding site" evidence="7">
    <location>
        <position position="189"/>
    </location>
    <ligand>
        <name>ATP</name>
        <dbReference type="ChEBI" id="CHEBI:30616"/>
    </ligand>
</feature>
<dbReference type="GO" id="GO:0009423">
    <property type="term" value="P:chorismate biosynthetic process"/>
    <property type="evidence" value="ECO:0007669"/>
    <property type="project" value="UniProtKB-UniRule"/>
</dbReference>
<accession>A0A5C5WKG9</accession>
<keyword evidence="7" id="KW-0460">Magnesium</keyword>
<comment type="caution">
    <text evidence="8">The sequence shown here is derived from an EMBL/GenBank/DDBJ whole genome shotgun (WGS) entry which is preliminary data.</text>
</comment>
<comment type="function">
    <text evidence="7">Catalyzes the specific phosphorylation of the 3-hydroxyl group of shikimic acid using ATP as a cosubstrate.</text>
</comment>
<keyword evidence="5 7" id="KW-0067">ATP-binding</keyword>
<comment type="subcellular location">
    <subcellularLocation>
        <location evidence="7">Cytoplasm</location>
    </subcellularLocation>
</comment>
<dbReference type="RefSeq" id="WP_242632159.1">
    <property type="nucleotide sequence ID" value="NZ_SJPI01000002.1"/>
</dbReference>
<evidence type="ECO:0000313" key="9">
    <source>
        <dbReference type="Proteomes" id="UP000316598"/>
    </source>
</evidence>
<feature type="binding site" evidence="7">
    <location>
        <position position="119"/>
    </location>
    <ligand>
        <name>substrate</name>
    </ligand>
</feature>
<evidence type="ECO:0000256" key="4">
    <source>
        <dbReference type="ARBA" id="ARBA00022777"/>
    </source>
</evidence>
<gene>
    <name evidence="8" type="primary">aroL</name>
    <name evidence="7" type="synonym">aroK</name>
    <name evidence="8" type="ORF">Pla22_40410</name>
</gene>
<evidence type="ECO:0000256" key="5">
    <source>
        <dbReference type="ARBA" id="ARBA00022840"/>
    </source>
</evidence>
<organism evidence="8 9">
    <name type="scientific">Rubripirellula amarantea</name>
    <dbReference type="NCBI Taxonomy" id="2527999"/>
    <lineage>
        <taxon>Bacteria</taxon>
        <taxon>Pseudomonadati</taxon>
        <taxon>Planctomycetota</taxon>
        <taxon>Planctomycetia</taxon>
        <taxon>Pirellulales</taxon>
        <taxon>Pirellulaceae</taxon>
        <taxon>Rubripirellula</taxon>
    </lineage>
</organism>
<feature type="binding site" evidence="7">
    <location>
        <position position="147"/>
    </location>
    <ligand>
        <name>substrate</name>
    </ligand>
</feature>
<evidence type="ECO:0000256" key="3">
    <source>
        <dbReference type="ARBA" id="ARBA00022741"/>
    </source>
</evidence>
<comment type="pathway">
    <text evidence="7">Metabolic intermediate biosynthesis; chorismate biosynthesis; chorismate from D-erythrose 4-phosphate and phosphoenolpyruvate: step 5/7.</text>
</comment>
<dbReference type="GO" id="GO:0000287">
    <property type="term" value="F:magnesium ion binding"/>
    <property type="evidence" value="ECO:0007669"/>
    <property type="project" value="UniProtKB-UniRule"/>
</dbReference>
<dbReference type="SUPFAM" id="SSF52540">
    <property type="entry name" value="P-loop containing nucleoside triphosphate hydrolases"/>
    <property type="match status" value="1"/>
</dbReference>
<evidence type="ECO:0000313" key="8">
    <source>
        <dbReference type="EMBL" id="TWT51264.1"/>
    </source>
</evidence>